<dbReference type="InterPro" id="IPR036691">
    <property type="entry name" value="Endo/exonu/phosph_ase_sf"/>
</dbReference>
<dbReference type="AlphaFoldDB" id="A0A6J0LSR0"/>
<evidence type="ECO:0000256" key="1">
    <source>
        <dbReference type="SAM" id="Coils"/>
    </source>
</evidence>
<gene>
    <name evidence="4" type="primary">LOC108833472</name>
</gene>
<feature type="coiled-coil region" evidence="1">
    <location>
        <begin position="247"/>
        <end position="274"/>
    </location>
</feature>
<feature type="domain" description="Endonuclease/exonuclease/phosphatase" evidence="2">
    <location>
        <begin position="2"/>
        <end position="189"/>
    </location>
</feature>
<dbReference type="PANTHER" id="PTHR33710">
    <property type="entry name" value="BNAC02G09200D PROTEIN"/>
    <property type="match status" value="1"/>
</dbReference>
<organism evidence="3 4">
    <name type="scientific">Raphanus sativus</name>
    <name type="common">Radish</name>
    <name type="synonym">Raphanus raphanistrum var. sativus</name>
    <dbReference type="NCBI Taxonomy" id="3726"/>
    <lineage>
        <taxon>Eukaryota</taxon>
        <taxon>Viridiplantae</taxon>
        <taxon>Streptophyta</taxon>
        <taxon>Embryophyta</taxon>
        <taxon>Tracheophyta</taxon>
        <taxon>Spermatophyta</taxon>
        <taxon>Magnoliopsida</taxon>
        <taxon>eudicotyledons</taxon>
        <taxon>Gunneridae</taxon>
        <taxon>Pentapetalae</taxon>
        <taxon>rosids</taxon>
        <taxon>malvids</taxon>
        <taxon>Brassicales</taxon>
        <taxon>Brassicaceae</taxon>
        <taxon>Brassiceae</taxon>
        <taxon>Raphanus</taxon>
    </lineage>
</organism>
<keyword evidence="1" id="KW-0175">Coiled coil</keyword>
<name>A0A6J0LSR0_RAPSA</name>
<dbReference type="OrthoDB" id="1112386at2759"/>
<evidence type="ECO:0000313" key="3">
    <source>
        <dbReference type="Proteomes" id="UP000504610"/>
    </source>
</evidence>
<reference evidence="3" key="1">
    <citation type="journal article" date="2019" name="Database">
        <title>The radish genome database (RadishGD): an integrated information resource for radish genomics.</title>
        <authorList>
            <person name="Yu H.J."/>
            <person name="Baek S."/>
            <person name="Lee Y.J."/>
            <person name="Cho A."/>
            <person name="Mun J.H."/>
        </authorList>
    </citation>
    <scope>NUCLEOTIDE SEQUENCE [LARGE SCALE GENOMIC DNA]</scope>
    <source>
        <strain evidence="3">cv. WK10039</strain>
    </source>
</reference>
<dbReference type="Gene3D" id="3.60.10.10">
    <property type="entry name" value="Endonuclease/exonuclease/phosphatase"/>
    <property type="match status" value="1"/>
</dbReference>
<dbReference type="SUPFAM" id="SSF56219">
    <property type="entry name" value="DNase I-like"/>
    <property type="match status" value="1"/>
</dbReference>
<keyword evidence="3" id="KW-1185">Reference proteome</keyword>
<evidence type="ECO:0000259" key="2">
    <source>
        <dbReference type="Pfam" id="PF03372"/>
    </source>
</evidence>
<dbReference type="Proteomes" id="UP000504610">
    <property type="component" value="Chromosome 4"/>
</dbReference>
<dbReference type="InterPro" id="IPR005135">
    <property type="entry name" value="Endo/exonuclease/phosphatase"/>
</dbReference>
<proteinExistence type="predicted"/>
<protein>
    <submittedName>
        <fullName evidence="4">Uncharacterized protein LOC108833472</fullName>
    </submittedName>
</protein>
<accession>A0A6J0LSR0</accession>
<dbReference type="Pfam" id="PF03372">
    <property type="entry name" value="Exo_endo_phos"/>
    <property type="match status" value="1"/>
</dbReference>
<dbReference type="RefSeq" id="XP_018462391.1">
    <property type="nucleotide sequence ID" value="XM_018606889.1"/>
</dbReference>
<dbReference type="GeneID" id="108833472"/>
<reference evidence="4" key="2">
    <citation type="submission" date="2025-08" db="UniProtKB">
        <authorList>
            <consortium name="RefSeq"/>
        </authorList>
    </citation>
    <scope>IDENTIFICATION</scope>
    <source>
        <tissue evidence="4">Leaf</tissue>
    </source>
</reference>
<evidence type="ECO:0000313" key="4">
    <source>
        <dbReference type="RefSeq" id="XP_018462391.1"/>
    </source>
</evidence>
<dbReference type="KEGG" id="rsz:108833472"/>
<dbReference type="PANTHER" id="PTHR33710:SF79">
    <property type="entry name" value="OS06G0205337 PROTEIN"/>
    <property type="match status" value="1"/>
</dbReference>
<dbReference type="GO" id="GO:0003824">
    <property type="term" value="F:catalytic activity"/>
    <property type="evidence" value="ECO:0007669"/>
    <property type="project" value="InterPro"/>
</dbReference>
<sequence>METKNANAFVEKELDFLNQYNHFLVPPERPSSGGLALYWKNDLRLNVRSSNKNIIDTEISHKGVSFFGSFVYGEPDTSKRYLVWDQIRDIAENRDAPWFLTGDFNEIINNNEKEGGPLRAEGTFAAFRNLLAQCDLFDLKHSGNPLSWRGKRHTHLVFCRLDRAMVNSLWSEKFPTARSHYMEFNGSDHRPLLSIFDSKRKKSSRIFRYDRRLKDNHEVKELISKIWRSAKNLHSELRLAEIRTALVAWSREKHQNSKENIERLKKELDDALSSLVGDDELIFLSTGKKARNRISVIEDTEGNSFYEEEAIAAQIAVYYRNLFTSASMPSSAEEIAAIINEAIKPCVTPETNAQIITIPSNAEIREALFSIHPDKAPGPDGFSACFFQSNWDTIGQAICKEVQAFF</sequence>